<accession>A0ACA9PEN5</accession>
<name>A0ACA9PEN5_9GLOM</name>
<proteinExistence type="predicted"/>
<gene>
    <name evidence="1" type="ORF">SPELUC_LOCUS11153</name>
</gene>
<dbReference type="Proteomes" id="UP000789366">
    <property type="component" value="Unassembled WGS sequence"/>
</dbReference>
<feature type="non-terminal residue" evidence="1">
    <location>
        <position position="1"/>
    </location>
</feature>
<feature type="non-terminal residue" evidence="1">
    <location>
        <position position="366"/>
    </location>
</feature>
<protein>
    <submittedName>
        <fullName evidence="1">4474_t:CDS:1</fullName>
    </submittedName>
</protein>
<evidence type="ECO:0000313" key="2">
    <source>
        <dbReference type="Proteomes" id="UP000789366"/>
    </source>
</evidence>
<comment type="caution">
    <text evidence="1">The sequence shown here is derived from an EMBL/GenBank/DDBJ whole genome shotgun (WGS) entry which is preliminary data.</text>
</comment>
<reference evidence="1" key="1">
    <citation type="submission" date="2021-06" db="EMBL/GenBank/DDBJ databases">
        <authorList>
            <person name="Kallberg Y."/>
            <person name="Tangrot J."/>
            <person name="Rosling A."/>
        </authorList>
    </citation>
    <scope>NUCLEOTIDE SEQUENCE</scope>
    <source>
        <strain evidence="1">28 12/20/2015</strain>
    </source>
</reference>
<dbReference type="EMBL" id="CAJVPW010022744">
    <property type="protein sequence ID" value="CAG8698628.1"/>
    <property type="molecule type" value="Genomic_DNA"/>
</dbReference>
<evidence type="ECO:0000313" key="1">
    <source>
        <dbReference type="EMBL" id="CAG8698628.1"/>
    </source>
</evidence>
<keyword evidence="2" id="KW-1185">Reference proteome</keyword>
<organism evidence="1 2">
    <name type="scientific">Cetraspora pellucida</name>
    <dbReference type="NCBI Taxonomy" id="1433469"/>
    <lineage>
        <taxon>Eukaryota</taxon>
        <taxon>Fungi</taxon>
        <taxon>Fungi incertae sedis</taxon>
        <taxon>Mucoromycota</taxon>
        <taxon>Glomeromycotina</taxon>
        <taxon>Glomeromycetes</taxon>
        <taxon>Diversisporales</taxon>
        <taxon>Gigasporaceae</taxon>
        <taxon>Cetraspora</taxon>
    </lineage>
</organism>
<sequence>SIQVRAISEIEQVKSCKTFSGTILISSLPISDLVIPGIQTFEGTIDINSNENIRRISFPNLVSATRIGISNQSILTTLEFPSLQKVDTLTIKKLPSLTDLSFSTRLNETNNLEITETGARGVFSLNTKKMTSLRIENNQQLEILQVPNMRNIDTIYLTGNGKLDFTAPYLENVNDLTVKNVRSLNLPALSTISNNLVISENKFPSFTLQNLHSVTGTLTIDSNWYLKSANFPVLQTVGPSLVISNNPSLEKINGFPKLEQIGGSVDVTGSFLDFQVPKLNEIQGGINVQTKSNRFNCEGIDKLNNEGIVKGDTVICLSGIRNPKSVVAQPKSGVPENIEKGKIIEGENKGTTNTSSAVTKTLLDSD</sequence>